<evidence type="ECO:0000313" key="2">
    <source>
        <dbReference type="Proteomes" id="UP000614601"/>
    </source>
</evidence>
<name>A0A811K4T0_9BILA</name>
<reference evidence="1" key="1">
    <citation type="submission" date="2020-09" db="EMBL/GenBank/DDBJ databases">
        <authorList>
            <person name="Kikuchi T."/>
        </authorList>
    </citation>
    <scope>NUCLEOTIDE SEQUENCE</scope>
    <source>
        <strain evidence="1">SH1</strain>
    </source>
</reference>
<organism evidence="1 2">
    <name type="scientific">Bursaphelenchus okinawaensis</name>
    <dbReference type="NCBI Taxonomy" id="465554"/>
    <lineage>
        <taxon>Eukaryota</taxon>
        <taxon>Metazoa</taxon>
        <taxon>Ecdysozoa</taxon>
        <taxon>Nematoda</taxon>
        <taxon>Chromadorea</taxon>
        <taxon>Rhabditida</taxon>
        <taxon>Tylenchina</taxon>
        <taxon>Tylenchomorpha</taxon>
        <taxon>Aphelenchoidea</taxon>
        <taxon>Aphelenchoididae</taxon>
        <taxon>Bursaphelenchus</taxon>
    </lineage>
</organism>
<gene>
    <name evidence="1" type="ORF">BOKJ2_LOCUS3023</name>
</gene>
<proteinExistence type="predicted"/>
<keyword evidence="2" id="KW-1185">Reference proteome</keyword>
<dbReference type="EMBL" id="CAJFCW020000002">
    <property type="protein sequence ID" value="CAG9090692.1"/>
    <property type="molecule type" value="Genomic_DNA"/>
</dbReference>
<evidence type="ECO:0000313" key="1">
    <source>
        <dbReference type="EMBL" id="CAD5210109.1"/>
    </source>
</evidence>
<dbReference type="EMBL" id="CAJFDH010000002">
    <property type="protein sequence ID" value="CAD5210109.1"/>
    <property type="molecule type" value="Genomic_DNA"/>
</dbReference>
<dbReference type="AlphaFoldDB" id="A0A811K4T0"/>
<dbReference type="Proteomes" id="UP000783686">
    <property type="component" value="Unassembled WGS sequence"/>
</dbReference>
<accession>A0A811K4T0</accession>
<dbReference type="OrthoDB" id="10065749at2759"/>
<sequence>MPRGSVPSLTLPTDLKMADGLEDLEAGDSDRRIDACGFRRQQFDIFKNKFRDAFDEHGHEKLANLVLDGNLKKDVVNTMRRLQRAKFTLENMNEQDAVSGLVKKISELYDEIGRATKGSDEFTVNNIKLPDYDDTAFDLIFGSSNKDEEVSISNVQELNHAFSEKINEVLGAAQLLLNEYDELMEYLKRVIQCN</sequence>
<protein>
    <submittedName>
        <fullName evidence="1">Uncharacterized protein</fullName>
    </submittedName>
</protein>
<dbReference type="Proteomes" id="UP000614601">
    <property type="component" value="Unassembled WGS sequence"/>
</dbReference>
<comment type="caution">
    <text evidence="1">The sequence shown here is derived from an EMBL/GenBank/DDBJ whole genome shotgun (WGS) entry which is preliminary data.</text>
</comment>